<comment type="catalytic activity">
    <reaction evidence="2">
        <text>glycyl-tRNA(Ala) + H2O = tRNA(Ala) + glycine + H(+)</text>
        <dbReference type="Rhea" id="RHEA:53744"/>
        <dbReference type="Rhea" id="RHEA-COMP:9657"/>
        <dbReference type="Rhea" id="RHEA-COMP:13640"/>
        <dbReference type="ChEBI" id="CHEBI:15377"/>
        <dbReference type="ChEBI" id="CHEBI:15378"/>
        <dbReference type="ChEBI" id="CHEBI:57305"/>
        <dbReference type="ChEBI" id="CHEBI:78442"/>
        <dbReference type="ChEBI" id="CHEBI:78522"/>
    </reaction>
</comment>
<dbReference type="GO" id="GO:0005737">
    <property type="term" value="C:cytoplasm"/>
    <property type="evidence" value="ECO:0007669"/>
    <property type="project" value="UniProtKB-SubCell"/>
</dbReference>
<dbReference type="Pfam" id="PF02580">
    <property type="entry name" value="Tyr_Deacylase"/>
    <property type="match status" value="1"/>
</dbReference>
<accession>A0A6F9ED23</accession>
<dbReference type="AlphaFoldDB" id="A0A6F9ED23"/>
<protein>
    <recommendedName>
        <fullName evidence="2">D-aminoacyl-tRNA deacylase</fullName>
        <shortName evidence="2">DTD</shortName>
        <ecNumber evidence="2">3.1.1.96</ecNumber>
    </recommendedName>
    <alternativeName>
        <fullName evidence="2">Gly-tRNA(Ala) deacylase</fullName>
        <ecNumber evidence="2">3.1.1.-</ecNumber>
    </alternativeName>
</protein>
<comment type="catalytic activity">
    <reaction evidence="2">
        <text>a D-aminoacyl-tRNA + H2O = a tRNA + a D-alpha-amino acid + H(+)</text>
        <dbReference type="Rhea" id="RHEA:13953"/>
        <dbReference type="Rhea" id="RHEA-COMP:10123"/>
        <dbReference type="Rhea" id="RHEA-COMP:10124"/>
        <dbReference type="ChEBI" id="CHEBI:15377"/>
        <dbReference type="ChEBI" id="CHEBI:15378"/>
        <dbReference type="ChEBI" id="CHEBI:59871"/>
        <dbReference type="ChEBI" id="CHEBI:78442"/>
        <dbReference type="ChEBI" id="CHEBI:79333"/>
        <dbReference type="EC" id="3.1.1.96"/>
    </reaction>
</comment>
<dbReference type="GO" id="GO:0043908">
    <property type="term" value="F:Ser(Gly)-tRNA(Ala) hydrolase activity"/>
    <property type="evidence" value="ECO:0007669"/>
    <property type="project" value="UniProtKB-UniRule"/>
</dbReference>
<evidence type="ECO:0000256" key="2">
    <source>
        <dbReference type="HAMAP-Rule" id="MF_00518"/>
    </source>
</evidence>
<comment type="subcellular location">
    <subcellularLocation>
        <location evidence="2">Cytoplasm</location>
    </subcellularLocation>
</comment>
<reference evidence="3 4" key="1">
    <citation type="submission" date="2020-04" db="EMBL/GenBank/DDBJ databases">
        <authorList>
            <person name="Hogendoorn C."/>
        </authorList>
    </citation>
    <scope>NUCLEOTIDE SEQUENCE [LARGE SCALE GENOMIC DNA]</scope>
    <source>
        <strain evidence="3">COOX1</strain>
    </source>
</reference>
<dbReference type="NCBIfam" id="TIGR00256">
    <property type="entry name" value="D-aminoacyl-tRNA deacylase"/>
    <property type="match status" value="1"/>
</dbReference>
<organism evidence="3 4">
    <name type="scientific">Kyrpidia spormannii</name>
    <dbReference type="NCBI Taxonomy" id="2055160"/>
    <lineage>
        <taxon>Bacteria</taxon>
        <taxon>Bacillati</taxon>
        <taxon>Bacillota</taxon>
        <taxon>Bacilli</taxon>
        <taxon>Bacillales</taxon>
        <taxon>Alicyclobacillaceae</taxon>
        <taxon>Kyrpidia</taxon>
    </lineage>
</organism>
<dbReference type="GO" id="GO:0106026">
    <property type="term" value="F:Gly-tRNA(Ala) deacylase activity"/>
    <property type="evidence" value="ECO:0007669"/>
    <property type="project" value="UniProtKB-UniRule"/>
</dbReference>
<dbReference type="GO" id="GO:0019478">
    <property type="term" value="P:D-amino acid catabolic process"/>
    <property type="evidence" value="ECO:0007669"/>
    <property type="project" value="UniProtKB-UniRule"/>
</dbReference>
<comment type="function">
    <text evidence="2">An aminoacyl-tRNA editing enzyme that deacylates mischarged D-aminoacyl-tRNAs. Also deacylates mischarged glycyl-tRNA(Ala), protecting cells against glycine mischarging by AlaRS. Acts via tRNA-based rather than protein-based catalysis; rejects L-amino acids rather than detecting D-amino acids in the active site. By recycling D-aminoacyl-tRNA to D-amino acids and free tRNA molecules, this enzyme counteracts the toxicity associated with the formation of D-aminoacyl-tRNA entities in vivo and helps enforce protein L-homochirality.</text>
</comment>
<keyword evidence="2" id="KW-0820">tRNA-binding</keyword>
<keyword evidence="2" id="KW-0694">RNA-binding</keyword>
<dbReference type="EC" id="3.1.1.96" evidence="2"/>
<dbReference type="EC" id="3.1.1.-" evidence="2"/>
<dbReference type="GO" id="GO:0000049">
    <property type="term" value="F:tRNA binding"/>
    <property type="evidence" value="ECO:0007669"/>
    <property type="project" value="UniProtKB-UniRule"/>
</dbReference>
<comment type="domain">
    <text evidence="2">A Gly-cisPro motif from one monomer fits into the active site of the other monomer to allow specific chiral rejection of L-amino acids.</text>
</comment>
<keyword evidence="2" id="KW-0963">Cytoplasm</keyword>
<dbReference type="InterPro" id="IPR003732">
    <property type="entry name" value="Daa-tRNA_deacyls_DTD"/>
</dbReference>
<dbReference type="InterPro" id="IPR023509">
    <property type="entry name" value="DTD-like_sf"/>
</dbReference>
<dbReference type="RefSeq" id="WP_170085977.1">
    <property type="nucleotide sequence ID" value="NZ_CP047972.1"/>
</dbReference>
<proteinExistence type="inferred from homology"/>
<feature type="short sequence motif" description="Gly-cisPro motif, important for rejection of L-amino acids" evidence="2">
    <location>
        <begin position="137"/>
        <end position="138"/>
    </location>
</feature>
<evidence type="ECO:0000313" key="4">
    <source>
        <dbReference type="Proteomes" id="UP000502196"/>
    </source>
</evidence>
<dbReference type="EMBL" id="LR792683">
    <property type="protein sequence ID" value="CAB3394386.1"/>
    <property type="molecule type" value="Genomic_DNA"/>
</dbReference>
<dbReference type="Gene3D" id="3.50.80.10">
    <property type="entry name" value="D-tyrosyl-tRNA(Tyr) deacylase"/>
    <property type="match status" value="1"/>
</dbReference>
<dbReference type="FunFam" id="3.50.80.10:FF:000001">
    <property type="entry name" value="D-aminoacyl-tRNA deacylase"/>
    <property type="match status" value="1"/>
</dbReference>
<dbReference type="PANTHER" id="PTHR10472">
    <property type="entry name" value="D-TYROSYL-TRNA TYR DEACYLASE"/>
    <property type="match status" value="1"/>
</dbReference>
<keyword evidence="2 3" id="KW-0378">Hydrolase</keyword>
<dbReference type="PANTHER" id="PTHR10472:SF5">
    <property type="entry name" value="D-AMINOACYL-TRNA DEACYLASE 1"/>
    <property type="match status" value="1"/>
</dbReference>
<dbReference type="SUPFAM" id="SSF69500">
    <property type="entry name" value="DTD-like"/>
    <property type="match status" value="1"/>
</dbReference>
<evidence type="ECO:0000313" key="3">
    <source>
        <dbReference type="EMBL" id="CAB3394386.1"/>
    </source>
</evidence>
<gene>
    <name evidence="2 3" type="primary">dtd</name>
    <name evidence="3" type="ORF">COOX1_2388</name>
</gene>
<name>A0A6F9ED23_9BACL</name>
<comment type="subunit">
    <text evidence="2">Homodimer.</text>
</comment>
<sequence>MRAVVQRVSRAEVRVEGERVAHIGKGLLVLIGVSRQDGEADAVWLAEKLAGLRVFPDDAGKMGRSVLDVGGAVLSVSQFTLLGDCRKGRRPDFTRAAPAETALPLYERVNAHLREKGVRVETGVFGAHMDVELVNDGPVTLWLDSRV</sequence>
<comment type="similarity">
    <text evidence="1 2">Belongs to the DTD family.</text>
</comment>
<dbReference type="GO" id="GO:0051500">
    <property type="term" value="F:D-tyrosyl-tRNA(Tyr) deacylase activity"/>
    <property type="evidence" value="ECO:0007669"/>
    <property type="project" value="TreeGrafter"/>
</dbReference>
<dbReference type="HAMAP" id="MF_00518">
    <property type="entry name" value="Deacylase_Dtd"/>
    <property type="match status" value="1"/>
</dbReference>
<dbReference type="Proteomes" id="UP000502196">
    <property type="component" value="Chromosome"/>
</dbReference>
<dbReference type="CDD" id="cd00563">
    <property type="entry name" value="Dtyr_deacylase"/>
    <property type="match status" value="1"/>
</dbReference>
<evidence type="ECO:0000256" key="1">
    <source>
        <dbReference type="ARBA" id="ARBA00009673"/>
    </source>
</evidence>